<reference evidence="1" key="1">
    <citation type="submission" date="2020-05" db="EMBL/GenBank/DDBJ databases">
        <authorList>
            <person name="Rincon C."/>
            <person name="Sanders R I."/>
            <person name="Robbins C."/>
            <person name="Chaturvedi A."/>
        </authorList>
    </citation>
    <scope>NUCLEOTIDE SEQUENCE</scope>
    <source>
        <strain evidence="1">CHB12</strain>
    </source>
</reference>
<evidence type="ECO:0000313" key="1">
    <source>
        <dbReference type="EMBL" id="CAB5324873.1"/>
    </source>
</evidence>
<organism evidence="1 2">
    <name type="scientific">Rhizophagus irregularis</name>
    <dbReference type="NCBI Taxonomy" id="588596"/>
    <lineage>
        <taxon>Eukaryota</taxon>
        <taxon>Fungi</taxon>
        <taxon>Fungi incertae sedis</taxon>
        <taxon>Mucoromycota</taxon>
        <taxon>Glomeromycotina</taxon>
        <taxon>Glomeromycetes</taxon>
        <taxon>Glomerales</taxon>
        <taxon>Glomeraceae</taxon>
        <taxon>Rhizophagus</taxon>
    </lineage>
</organism>
<accession>A0A915YSP2</accession>
<name>A0A915YSP2_9GLOM</name>
<protein>
    <submittedName>
        <fullName evidence="1">Uncharacterized protein</fullName>
    </submittedName>
</protein>
<sequence>MFYRSNNLDVLVKAYIVYWILDNMNKQLVIYLLQVQGRRPSKYTMKKVTHLHLYSIVLKIQSVQMKDLVIQF</sequence>
<dbReference type="AlphaFoldDB" id="A0A915YSP2"/>
<dbReference type="Proteomes" id="UP000684084">
    <property type="component" value="Unassembled WGS sequence"/>
</dbReference>
<proteinExistence type="predicted"/>
<comment type="caution">
    <text evidence="1">The sequence shown here is derived from an EMBL/GenBank/DDBJ whole genome shotgun (WGS) entry which is preliminary data.</text>
</comment>
<evidence type="ECO:0000313" key="2">
    <source>
        <dbReference type="Proteomes" id="UP000684084"/>
    </source>
</evidence>
<gene>
    <name evidence="1" type="ORF">CHRIB12_LOCUS2503</name>
</gene>
<dbReference type="EMBL" id="CAGKOT010000003">
    <property type="protein sequence ID" value="CAB5324873.1"/>
    <property type="molecule type" value="Genomic_DNA"/>
</dbReference>